<protein>
    <submittedName>
        <fullName evidence="2">Uncharacterized protein</fullName>
    </submittedName>
</protein>
<sequence length="139" mass="15062">MGDMDISGFGGGFGALGFNPMEEPMNSNFAAIEQLLNASSDITQNLLDQTRQAEQDFAKFKKNLDEKRLKEALPQLVRMQARIDNLLKQLDSSSVSLTPAGSDARRTLGIMKAQVADLEEQARRARPAGGAVPQDPSIA</sequence>
<dbReference type="AlphaFoldDB" id="A0A1F4T4B0"/>
<evidence type="ECO:0000313" key="3">
    <source>
        <dbReference type="Proteomes" id="UP000178602"/>
    </source>
</evidence>
<dbReference type="EMBL" id="MEUG01000001">
    <property type="protein sequence ID" value="OGC27582.1"/>
    <property type="molecule type" value="Genomic_DNA"/>
</dbReference>
<comment type="caution">
    <text evidence="2">The sequence shown here is derived from an EMBL/GenBank/DDBJ whole genome shotgun (WGS) entry which is preliminary data.</text>
</comment>
<feature type="region of interest" description="Disordered" evidence="1">
    <location>
        <begin position="120"/>
        <end position="139"/>
    </location>
</feature>
<evidence type="ECO:0000256" key="1">
    <source>
        <dbReference type="SAM" id="MobiDB-lite"/>
    </source>
</evidence>
<organism evidence="2 3">
    <name type="scientific">candidate division WOR-1 bacterium RIFOXYC12_FULL_54_18</name>
    <dbReference type="NCBI Taxonomy" id="1802584"/>
    <lineage>
        <taxon>Bacteria</taxon>
        <taxon>Bacillati</taxon>
        <taxon>Saganbacteria</taxon>
    </lineage>
</organism>
<proteinExistence type="predicted"/>
<gene>
    <name evidence="2" type="ORF">A3K49_00975</name>
</gene>
<accession>A0A1F4T4B0</accession>
<name>A0A1F4T4B0_UNCSA</name>
<evidence type="ECO:0000313" key="2">
    <source>
        <dbReference type="EMBL" id="OGC27582.1"/>
    </source>
</evidence>
<reference evidence="2 3" key="1">
    <citation type="journal article" date="2016" name="Nat. Commun.">
        <title>Thousands of microbial genomes shed light on interconnected biogeochemical processes in an aquifer system.</title>
        <authorList>
            <person name="Anantharaman K."/>
            <person name="Brown C.T."/>
            <person name="Hug L.A."/>
            <person name="Sharon I."/>
            <person name="Castelle C.J."/>
            <person name="Probst A.J."/>
            <person name="Thomas B.C."/>
            <person name="Singh A."/>
            <person name="Wilkins M.J."/>
            <person name="Karaoz U."/>
            <person name="Brodie E.L."/>
            <person name="Williams K.H."/>
            <person name="Hubbard S.S."/>
            <person name="Banfield J.F."/>
        </authorList>
    </citation>
    <scope>NUCLEOTIDE SEQUENCE [LARGE SCALE GENOMIC DNA]</scope>
</reference>
<dbReference type="Proteomes" id="UP000178602">
    <property type="component" value="Unassembled WGS sequence"/>
</dbReference>